<keyword evidence="2" id="KW-0472">Membrane</keyword>
<proteinExistence type="predicted"/>
<dbReference type="EMBL" id="VOBR01000019">
    <property type="protein sequence ID" value="TWP48587.1"/>
    <property type="molecule type" value="Genomic_DNA"/>
</dbReference>
<feature type="transmembrane region" description="Helical" evidence="2">
    <location>
        <begin position="52"/>
        <end position="70"/>
    </location>
</feature>
<evidence type="ECO:0000313" key="5">
    <source>
        <dbReference type="Proteomes" id="UP000316639"/>
    </source>
</evidence>
<name>A0A563EPE6_9PSEU</name>
<dbReference type="Proteomes" id="UP000316639">
    <property type="component" value="Unassembled WGS sequence"/>
</dbReference>
<organism evidence="4 5">
    <name type="scientific">Lentzea tibetensis</name>
    <dbReference type="NCBI Taxonomy" id="2591470"/>
    <lineage>
        <taxon>Bacteria</taxon>
        <taxon>Bacillati</taxon>
        <taxon>Actinomycetota</taxon>
        <taxon>Actinomycetes</taxon>
        <taxon>Pseudonocardiales</taxon>
        <taxon>Pseudonocardiaceae</taxon>
        <taxon>Lentzea</taxon>
    </lineage>
</organism>
<dbReference type="PROSITE" id="PS50231">
    <property type="entry name" value="RICIN_B_LECTIN"/>
    <property type="match status" value="1"/>
</dbReference>
<accession>A0A563EPE6</accession>
<dbReference type="InterPro" id="IPR000772">
    <property type="entry name" value="Ricin_B_lectin"/>
</dbReference>
<evidence type="ECO:0000313" key="4">
    <source>
        <dbReference type="EMBL" id="TWP48587.1"/>
    </source>
</evidence>
<dbReference type="SMART" id="SM00458">
    <property type="entry name" value="RICIN"/>
    <property type="match status" value="1"/>
</dbReference>
<dbReference type="Gene3D" id="2.80.10.50">
    <property type="match status" value="1"/>
</dbReference>
<feature type="domain" description="Ricin B lectin" evidence="3">
    <location>
        <begin position="77"/>
        <end position="216"/>
    </location>
</feature>
<dbReference type="AlphaFoldDB" id="A0A563EPE6"/>
<keyword evidence="2" id="KW-0812">Transmembrane</keyword>
<keyword evidence="5" id="KW-1185">Reference proteome</keyword>
<evidence type="ECO:0000256" key="2">
    <source>
        <dbReference type="SAM" id="Phobius"/>
    </source>
</evidence>
<feature type="compositionally biased region" description="Basic and acidic residues" evidence="1">
    <location>
        <begin position="12"/>
        <end position="25"/>
    </location>
</feature>
<protein>
    <recommendedName>
        <fullName evidence="3">Ricin B lectin domain-containing protein</fullName>
    </recommendedName>
</protein>
<evidence type="ECO:0000259" key="3">
    <source>
        <dbReference type="SMART" id="SM00458"/>
    </source>
</evidence>
<sequence length="219" mass="23108">MASPRSGSVGIRSRDLAAPDSRRQNDAAPVRTAAVAGSAPEPTRGIQMRKRIVAATLALMAAMIGSLGTATPASADDHFDVTVRSTATGMCLAPQGESLATGVPIVQVTCNGSPFQRWDFVDHDDSIFQIRNAVSRKCMDVAGRNNNGTPVLQWDCGAASNQRFQAGTNLPNFVTLRSRVARTSSHCLDVPGGVATEGAAIQIWVCNRTPAQIYGVFPV</sequence>
<dbReference type="InterPro" id="IPR035992">
    <property type="entry name" value="Ricin_B-like_lectins"/>
</dbReference>
<keyword evidence="2" id="KW-1133">Transmembrane helix</keyword>
<reference evidence="4 5" key="1">
    <citation type="submission" date="2019-07" db="EMBL/GenBank/DDBJ databases">
        <title>Lentzea xizangensis sp. nov., isolated from Qinghai-Tibetan Plateau Soils.</title>
        <authorList>
            <person name="Huang J."/>
        </authorList>
    </citation>
    <scope>NUCLEOTIDE SEQUENCE [LARGE SCALE GENOMIC DNA]</scope>
    <source>
        <strain evidence="4 5">FXJ1.1311</strain>
    </source>
</reference>
<feature type="region of interest" description="Disordered" evidence="1">
    <location>
        <begin position="1"/>
        <end position="42"/>
    </location>
</feature>
<dbReference type="CDD" id="cd00161">
    <property type="entry name" value="beta-trefoil_Ricin-like"/>
    <property type="match status" value="1"/>
</dbReference>
<gene>
    <name evidence="4" type="ORF">FKR81_27030</name>
</gene>
<comment type="caution">
    <text evidence="4">The sequence shown here is derived from an EMBL/GenBank/DDBJ whole genome shotgun (WGS) entry which is preliminary data.</text>
</comment>
<dbReference type="OrthoDB" id="5381276at2"/>
<evidence type="ECO:0000256" key="1">
    <source>
        <dbReference type="SAM" id="MobiDB-lite"/>
    </source>
</evidence>
<dbReference type="SUPFAM" id="SSF50370">
    <property type="entry name" value="Ricin B-like lectins"/>
    <property type="match status" value="1"/>
</dbReference>
<dbReference type="Pfam" id="PF14200">
    <property type="entry name" value="RicinB_lectin_2"/>
    <property type="match status" value="1"/>
</dbReference>